<evidence type="ECO:0000313" key="2">
    <source>
        <dbReference type="EMBL" id="KAI5426113.1"/>
    </source>
</evidence>
<sequence>MDGNSPSTTGKEDSVREEFFKEGLENRFSHQVVNNRRSYAHVTPNFSDGDPVRGASLSYSSVISYRVLEEDIVRFDKTYVERVVNPGSTYNMHSSFEAIISEGSVWLERWFAEVRKWKYEDVDLERFTWIRCYGIPCHAWVFSFFEFLASTVRTYICSEEDMIQMKCMYVASIMVRTRCGMLINEVLNVNFNGVIFRIILVEDSMGHSRVVIVSFAWKKVFGSSSESEDSGWEEDGAGEEMKKIWE</sequence>
<comment type="caution">
    <text evidence="2">The sequence shown here is derived from an EMBL/GenBank/DDBJ whole genome shotgun (WGS) entry which is preliminary data.</text>
</comment>
<dbReference type="AlphaFoldDB" id="A0A9D5AXX2"/>
<accession>A0A9D5AXX2</accession>
<evidence type="ECO:0000256" key="1">
    <source>
        <dbReference type="SAM" id="MobiDB-lite"/>
    </source>
</evidence>
<evidence type="ECO:0008006" key="4">
    <source>
        <dbReference type="Google" id="ProtNLM"/>
    </source>
</evidence>
<dbReference type="Gramene" id="Psat03G0179800-T1">
    <property type="protein sequence ID" value="KAI5426113.1"/>
    <property type="gene ID" value="KIW84_031798"/>
</dbReference>
<keyword evidence="3" id="KW-1185">Reference proteome</keyword>
<proteinExistence type="predicted"/>
<dbReference type="EMBL" id="JAMSHJ010000003">
    <property type="protein sequence ID" value="KAI5426113.1"/>
    <property type="molecule type" value="Genomic_DNA"/>
</dbReference>
<name>A0A9D5AXX2_PEA</name>
<feature type="region of interest" description="Disordered" evidence="1">
    <location>
        <begin position="224"/>
        <end position="246"/>
    </location>
</feature>
<organism evidence="2 3">
    <name type="scientific">Pisum sativum</name>
    <name type="common">Garden pea</name>
    <name type="synonym">Lathyrus oleraceus</name>
    <dbReference type="NCBI Taxonomy" id="3888"/>
    <lineage>
        <taxon>Eukaryota</taxon>
        <taxon>Viridiplantae</taxon>
        <taxon>Streptophyta</taxon>
        <taxon>Embryophyta</taxon>
        <taxon>Tracheophyta</taxon>
        <taxon>Spermatophyta</taxon>
        <taxon>Magnoliopsida</taxon>
        <taxon>eudicotyledons</taxon>
        <taxon>Gunneridae</taxon>
        <taxon>Pentapetalae</taxon>
        <taxon>rosids</taxon>
        <taxon>fabids</taxon>
        <taxon>Fabales</taxon>
        <taxon>Fabaceae</taxon>
        <taxon>Papilionoideae</taxon>
        <taxon>50 kb inversion clade</taxon>
        <taxon>NPAAA clade</taxon>
        <taxon>Hologalegina</taxon>
        <taxon>IRL clade</taxon>
        <taxon>Fabeae</taxon>
        <taxon>Lathyrus</taxon>
    </lineage>
</organism>
<gene>
    <name evidence="2" type="ORF">KIW84_031798</name>
</gene>
<protein>
    <recommendedName>
        <fullName evidence="4">DUF4283 domain-containing protein</fullName>
    </recommendedName>
</protein>
<feature type="compositionally biased region" description="Acidic residues" evidence="1">
    <location>
        <begin position="226"/>
        <end position="238"/>
    </location>
</feature>
<evidence type="ECO:0000313" key="3">
    <source>
        <dbReference type="Proteomes" id="UP001058974"/>
    </source>
</evidence>
<dbReference type="Proteomes" id="UP001058974">
    <property type="component" value="Chromosome 3"/>
</dbReference>
<reference evidence="2 3" key="1">
    <citation type="journal article" date="2022" name="Nat. Genet.">
        <title>Improved pea reference genome and pan-genome highlight genomic features and evolutionary characteristics.</title>
        <authorList>
            <person name="Yang T."/>
            <person name="Liu R."/>
            <person name="Luo Y."/>
            <person name="Hu S."/>
            <person name="Wang D."/>
            <person name="Wang C."/>
            <person name="Pandey M.K."/>
            <person name="Ge S."/>
            <person name="Xu Q."/>
            <person name="Li N."/>
            <person name="Li G."/>
            <person name="Huang Y."/>
            <person name="Saxena R.K."/>
            <person name="Ji Y."/>
            <person name="Li M."/>
            <person name="Yan X."/>
            <person name="He Y."/>
            <person name="Liu Y."/>
            <person name="Wang X."/>
            <person name="Xiang C."/>
            <person name="Varshney R.K."/>
            <person name="Ding H."/>
            <person name="Gao S."/>
            <person name="Zong X."/>
        </authorList>
    </citation>
    <scope>NUCLEOTIDE SEQUENCE [LARGE SCALE GENOMIC DNA]</scope>
    <source>
        <strain evidence="2 3">cv. Zhongwan 6</strain>
    </source>
</reference>